<dbReference type="AlphaFoldDB" id="A0A7X6N3A0"/>
<accession>A0A7X6N3A0</accession>
<feature type="transmembrane region" description="Helical" evidence="1">
    <location>
        <begin position="61"/>
        <end position="80"/>
    </location>
</feature>
<keyword evidence="1" id="KW-0472">Membrane</keyword>
<dbReference type="Gene3D" id="3.30.565.10">
    <property type="entry name" value="Histidine kinase-like ATPase, C-terminal domain"/>
    <property type="match status" value="1"/>
</dbReference>
<feature type="transmembrane region" description="Helical" evidence="1">
    <location>
        <begin position="87"/>
        <end position="108"/>
    </location>
</feature>
<dbReference type="EMBL" id="JAAXPR010000033">
    <property type="protein sequence ID" value="NKZ21354.1"/>
    <property type="molecule type" value="Genomic_DNA"/>
</dbReference>
<dbReference type="SUPFAM" id="SSF55874">
    <property type="entry name" value="ATPase domain of HSP90 chaperone/DNA topoisomerase II/histidine kinase"/>
    <property type="match status" value="1"/>
</dbReference>
<dbReference type="Pfam" id="PF14501">
    <property type="entry name" value="HATPase_c_5"/>
    <property type="match status" value="1"/>
</dbReference>
<dbReference type="InterPro" id="IPR032834">
    <property type="entry name" value="NatK-like_C"/>
</dbReference>
<dbReference type="Proteomes" id="UP000522720">
    <property type="component" value="Unassembled WGS sequence"/>
</dbReference>
<organism evidence="3 4">
    <name type="scientific">Streptococcus ovuberis</name>
    <dbReference type="NCBI Taxonomy" id="1936207"/>
    <lineage>
        <taxon>Bacteria</taxon>
        <taxon>Bacillati</taxon>
        <taxon>Bacillota</taxon>
        <taxon>Bacilli</taxon>
        <taxon>Lactobacillales</taxon>
        <taxon>Streptococcaceae</taxon>
        <taxon>Streptococcus</taxon>
    </lineage>
</organism>
<dbReference type="GO" id="GO:0016301">
    <property type="term" value="F:kinase activity"/>
    <property type="evidence" value="ECO:0007669"/>
    <property type="project" value="UniProtKB-KW"/>
</dbReference>
<keyword evidence="3" id="KW-0418">Kinase</keyword>
<keyword evidence="1" id="KW-0812">Transmembrane</keyword>
<evidence type="ECO:0000259" key="2">
    <source>
        <dbReference type="Pfam" id="PF14501"/>
    </source>
</evidence>
<feature type="transmembrane region" description="Helical" evidence="1">
    <location>
        <begin position="114"/>
        <end position="137"/>
    </location>
</feature>
<keyword evidence="3" id="KW-0808">Transferase</keyword>
<dbReference type="InterPro" id="IPR036890">
    <property type="entry name" value="HATPase_C_sf"/>
</dbReference>
<evidence type="ECO:0000313" key="3">
    <source>
        <dbReference type="EMBL" id="NKZ21354.1"/>
    </source>
</evidence>
<keyword evidence="4" id="KW-1185">Reference proteome</keyword>
<feature type="transmembrane region" description="Helical" evidence="1">
    <location>
        <begin position="37"/>
        <end position="55"/>
    </location>
</feature>
<proteinExistence type="predicted"/>
<comment type="caution">
    <text evidence="3">The sequence shown here is derived from an EMBL/GenBank/DDBJ whole genome shotgun (WGS) entry which is preliminary data.</text>
</comment>
<gene>
    <name evidence="3" type="ORF">HF992_11110</name>
</gene>
<name>A0A7X6N3A0_9STRE</name>
<feature type="transmembrane region" description="Helical" evidence="1">
    <location>
        <begin position="6"/>
        <end position="25"/>
    </location>
</feature>
<evidence type="ECO:0000313" key="4">
    <source>
        <dbReference type="Proteomes" id="UP000522720"/>
    </source>
</evidence>
<dbReference type="RefSeq" id="WP_168550081.1">
    <property type="nucleotide sequence ID" value="NZ_JAAXPR010000033.1"/>
</dbReference>
<feature type="domain" description="Sensor histidine kinase NatK-like C-terminal" evidence="2">
    <location>
        <begin position="313"/>
        <end position="413"/>
    </location>
</feature>
<evidence type="ECO:0000256" key="1">
    <source>
        <dbReference type="SAM" id="Phobius"/>
    </source>
</evidence>
<keyword evidence="1" id="KW-1133">Transmembrane helix</keyword>
<reference evidence="3 4" key="1">
    <citation type="submission" date="2020-04" db="EMBL/GenBank/DDBJ databases">
        <title>MicrobeNet Type strains.</title>
        <authorList>
            <person name="Nicholson A.C."/>
        </authorList>
    </citation>
    <scope>NUCLEOTIDE SEQUENCE [LARGE SCALE GENOMIC DNA]</scope>
    <source>
        <strain evidence="3 4">CCUG 69612</strain>
    </source>
</reference>
<feature type="transmembrane region" description="Helical" evidence="1">
    <location>
        <begin position="178"/>
        <end position="199"/>
    </location>
</feature>
<feature type="transmembrane region" description="Helical" evidence="1">
    <location>
        <begin position="153"/>
        <end position="172"/>
    </location>
</feature>
<protein>
    <submittedName>
        <fullName evidence="3">Sensor histidine kinase</fullName>
    </submittedName>
</protein>
<sequence>MINLFNSIGLLSLFLFQSFIIWIYLQHFFVIRIPKGKFYCFILGVYFIGRTSITVNHDTIIDFKFFSLFFTFLILFFFLSGEVMKKIFHYLFLIFWFLIQEDITMLLLNHAQQTRAIVIFVVQFLLMLLTLLFILGLKHFKIDNLLGLNKIEYGILSVTPLLSIILLLHKVSLPIDKVLIFDSYLLLINIVIIVLYNYLSEKNYNIIKNKIAFDENSMTCEIIKQEEELATLRHDLKNIVSSIDFYADSSDYNNIKVITREILGQEVFNRKITGCIPIDAVLNQKKSKMKKEGIPYNLDLQIPYNLDLSTIAIDSCAILGNILDNAIEEVERNGLEESIEIALRFKNNKLVFKVANPIKDSNVDVNYDGMKSIKSPNRQGIGIKSSYDRAMKLKGHLNITVQSNQFIVLVVIPLRMN</sequence>